<keyword evidence="2" id="KW-0560">Oxidoreductase</keyword>
<dbReference type="InterPro" id="IPR036291">
    <property type="entry name" value="NAD(P)-bd_dom_sf"/>
</dbReference>
<dbReference type="PRINTS" id="PR00080">
    <property type="entry name" value="SDRFAMILY"/>
</dbReference>
<evidence type="ECO:0000256" key="2">
    <source>
        <dbReference type="ARBA" id="ARBA00023002"/>
    </source>
</evidence>
<gene>
    <name evidence="4" type="ORF">NA57DRAFT_37681</name>
</gene>
<comment type="similarity">
    <text evidence="1 3">Belongs to the short-chain dehydrogenases/reductases (SDR) family.</text>
</comment>
<evidence type="ECO:0000313" key="4">
    <source>
        <dbReference type="EMBL" id="KAF2099401.1"/>
    </source>
</evidence>
<dbReference type="EMBL" id="ML978125">
    <property type="protein sequence ID" value="KAF2099401.1"/>
    <property type="molecule type" value="Genomic_DNA"/>
</dbReference>
<dbReference type="AlphaFoldDB" id="A0A9P4M661"/>
<comment type="caution">
    <text evidence="4">The sequence shown here is derived from an EMBL/GenBank/DDBJ whole genome shotgun (WGS) entry which is preliminary data.</text>
</comment>
<reference evidence="4" key="1">
    <citation type="journal article" date="2020" name="Stud. Mycol.">
        <title>101 Dothideomycetes genomes: a test case for predicting lifestyles and emergence of pathogens.</title>
        <authorList>
            <person name="Haridas S."/>
            <person name="Albert R."/>
            <person name="Binder M."/>
            <person name="Bloem J."/>
            <person name="Labutti K."/>
            <person name="Salamov A."/>
            <person name="Andreopoulos B."/>
            <person name="Baker S."/>
            <person name="Barry K."/>
            <person name="Bills G."/>
            <person name="Bluhm B."/>
            <person name="Cannon C."/>
            <person name="Castanera R."/>
            <person name="Culley D."/>
            <person name="Daum C."/>
            <person name="Ezra D."/>
            <person name="Gonzalez J."/>
            <person name="Henrissat B."/>
            <person name="Kuo A."/>
            <person name="Liang C."/>
            <person name="Lipzen A."/>
            <person name="Lutzoni F."/>
            <person name="Magnuson J."/>
            <person name="Mondo S."/>
            <person name="Nolan M."/>
            <person name="Ohm R."/>
            <person name="Pangilinan J."/>
            <person name="Park H.-J."/>
            <person name="Ramirez L."/>
            <person name="Alfaro M."/>
            <person name="Sun H."/>
            <person name="Tritt A."/>
            <person name="Yoshinaga Y."/>
            <person name="Zwiers L.-H."/>
            <person name="Turgeon B."/>
            <person name="Goodwin S."/>
            <person name="Spatafora J."/>
            <person name="Crous P."/>
            <person name="Grigoriev I."/>
        </authorList>
    </citation>
    <scope>NUCLEOTIDE SEQUENCE</scope>
    <source>
        <strain evidence="4">CBS 133067</strain>
    </source>
</reference>
<evidence type="ECO:0000313" key="5">
    <source>
        <dbReference type="Proteomes" id="UP000799772"/>
    </source>
</evidence>
<dbReference type="PANTHER" id="PTHR42901:SF1">
    <property type="entry name" value="ALCOHOL DEHYDROGENASE"/>
    <property type="match status" value="1"/>
</dbReference>
<dbReference type="Gene3D" id="3.40.50.720">
    <property type="entry name" value="NAD(P)-binding Rossmann-like Domain"/>
    <property type="match status" value="1"/>
</dbReference>
<dbReference type="CDD" id="cd05233">
    <property type="entry name" value="SDR_c"/>
    <property type="match status" value="1"/>
</dbReference>
<accession>A0A9P4M661</accession>
<dbReference type="Proteomes" id="UP000799772">
    <property type="component" value="Unassembled WGS sequence"/>
</dbReference>
<dbReference type="PANTHER" id="PTHR42901">
    <property type="entry name" value="ALCOHOL DEHYDROGENASE"/>
    <property type="match status" value="1"/>
</dbReference>
<dbReference type="PRINTS" id="PR00081">
    <property type="entry name" value="GDHRDH"/>
</dbReference>
<organism evidence="4 5">
    <name type="scientific">Rhizodiscina lignyota</name>
    <dbReference type="NCBI Taxonomy" id="1504668"/>
    <lineage>
        <taxon>Eukaryota</taxon>
        <taxon>Fungi</taxon>
        <taxon>Dikarya</taxon>
        <taxon>Ascomycota</taxon>
        <taxon>Pezizomycotina</taxon>
        <taxon>Dothideomycetes</taxon>
        <taxon>Pleosporomycetidae</taxon>
        <taxon>Aulographales</taxon>
        <taxon>Rhizodiscinaceae</taxon>
        <taxon>Rhizodiscina</taxon>
    </lineage>
</organism>
<dbReference type="GO" id="GO:0016491">
    <property type="term" value="F:oxidoreductase activity"/>
    <property type="evidence" value="ECO:0007669"/>
    <property type="project" value="UniProtKB-KW"/>
</dbReference>
<protein>
    <submittedName>
        <fullName evidence="4">NAD-P-binding protein</fullName>
    </submittedName>
</protein>
<dbReference type="Pfam" id="PF00106">
    <property type="entry name" value="adh_short"/>
    <property type="match status" value="1"/>
</dbReference>
<proteinExistence type="inferred from homology"/>
<dbReference type="OrthoDB" id="1933717at2759"/>
<name>A0A9P4M661_9PEZI</name>
<evidence type="ECO:0000256" key="3">
    <source>
        <dbReference type="RuleBase" id="RU000363"/>
    </source>
</evidence>
<dbReference type="InterPro" id="IPR002347">
    <property type="entry name" value="SDR_fam"/>
</dbReference>
<sequence>MASTQRSSAGFDFTPTIHKDTYPFIDPTKLDLSSKSVLVTGASKGIGRSISLSFARAGASQIAICARSDLTSVVNDLTVAAKHAGRREPKILPIKLDVTDEQSVEAARQTVEKEFGRLDILINNAGYLENFVPITESKADEWWWSMTVNLKGPYLCSKAFIPLLLKGGDKTVLNISSVGAHLVSPGASAYQSAKLAVVRFSEFLCSDYKNQGLLCYSLHPGGVETELALNMPKAMHAVLQDKPELAGDTIAWLTSRRREWLLARYISVTWDMPELEKMKDEIEEKDLLKVRMVVQ</sequence>
<dbReference type="SUPFAM" id="SSF51735">
    <property type="entry name" value="NAD(P)-binding Rossmann-fold domains"/>
    <property type="match status" value="1"/>
</dbReference>
<evidence type="ECO:0000256" key="1">
    <source>
        <dbReference type="ARBA" id="ARBA00006484"/>
    </source>
</evidence>
<keyword evidence="5" id="KW-1185">Reference proteome</keyword>